<keyword evidence="7" id="KW-1185">Reference proteome</keyword>
<dbReference type="AlphaFoldDB" id="A0A1X7MW88"/>
<name>A0A1X7MW88_9MICO</name>
<evidence type="ECO:0000313" key="7">
    <source>
        <dbReference type="Proteomes" id="UP000193711"/>
    </source>
</evidence>
<dbReference type="Gene3D" id="3.40.190.10">
    <property type="entry name" value="Periplasmic binding protein-like II"/>
    <property type="match status" value="1"/>
</dbReference>
<comment type="similarity">
    <text evidence="2">Belongs to the bacterial solute-binding protein 1 family.</text>
</comment>
<gene>
    <name evidence="6" type="ORF">SAMN06295885_0215</name>
</gene>
<dbReference type="Pfam" id="PF13416">
    <property type="entry name" value="SBP_bac_8"/>
    <property type="match status" value="1"/>
</dbReference>
<protein>
    <submittedName>
        <fullName evidence="6">Carbohydrate ABC transporter substrate-binding protein, CUT1 family</fullName>
    </submittedName>
</protein>
<dbReference type="PANTHER" id="PTHR43649:SF31">
    <property type="entry name" value="SN-GLYCEROL-3-PHOSPHATE-BINDING PERIPLASMIC PROTEIN UGPB"/>
    <property type="match status" value="1"/>
</dbReference>
<feature type="chain" id="PRO_5012710886" evidence="5">
    <location>
        <begin position="26"/>
        <end position="413"/>
    </location>
</feature>
<dbReference type="STRING" id="1891671.SAMN06295885_0215"/>
<sequence length="413" mass="42862">MTLRHLRFAAIAAALALPLAGCSSAGSSGTDADGNTTINWSVWAGSEVETAAWQKLADMVHEEDPTITVELTTAAWADYWTKLPTTLAGNDAPCIAGLQMARVQQFANYFIPLDDQLDAAGIDTADFDPSIISALQAGGEQLAIPYDLGPYVVFYNKDMFAAAGLENPKDGWTIAEFETAAKALTKDGKYGFATTNQIDALNQWGPTIGGDQAATEDGTLNLTSPGQEKTMAWYAGLVNEQGVAAELATDSSDGSQFLGGNAAMYVTGPWDMINAKDQAKFDIGIVTVPVGDEGAATAIGGSGFGITTKCSTPEVAAKALAIITGTEAQASLGEAGRAFPARTSEQSTWYASAVEGAQPTLEAALETGVPYLSTPTWTQDGLSYSQGSISVINGQTDPTSFLESVQSSSGSAG</sequence>
<organism evidence="6 7">
    <name type="scientific">Rathayibacter oskolensis</name>
    <dbReference type="NCBI Taxonomy" id="1891671"/>
    <lineage>
        <taxon>Bacteria</taxon>
        <taxon>Bacillati</taxon>
        <taxon>Actinomycetota</taxon>
        <taxon>Actinomycetes</taxon>
        <taxon>Micrococcales</taxon>
        <taxon>Microbacteriaceae</taxon>
        <taxon>Rathayibacter</taxon>
    </lineage>
</organism>
<accession>A0A1X7MW88</accession>
<evidence type="ECO:0000256" key="3">
    <source>
        <dbReference type="ARBA" id="ARBA00022448"/>
    </source>
</evidence>
<feature type="signal peptide" evidence="5">
    <location>
        <begin position="1"/>
        <end position="25"/>
    </location>
</feature>
<dbReference type="EMBL" id="FXBM01000001">
    <property type="protein sequence ID" value="SMH28637.1"/>
    <property type="molecule type" value="Genomic_DNA"/>
</dbReference>
<evidence type="ECO:0000256" key="4">
    <source>
        <dbReference type="ARBA" id="ARBA00022729"/>
    </source>
</evidence>
<dbReference type="CDD" id="cd13585">
    <property type="entry name" value="PBP2_TMBP_like"/>
    <property type="match status" value="1"/>
</dbReference>
<evidence type="ECO:0000256" key="2">
    <source>
        <dbReference type="ARBA" id="ARBA00008520"/>
    </source>
</evidence>
<dbReference type="Proteomes" id="UP000193711">
    <property type="component" value="Unassembled WGS sequence"/>
</dbReference>
<proteinExistence type="inferred from homology"/>
<dbReference type="RefSeq" id="WP_085474771.1">
    <property type="nucleotide sequence ID" value="NZ_FXBM01000001.1"/>
</dbReference>
<dbReference type="InterPro" id="IPR050490">
    <property type="entry name" value="Bact_solute-bd_prot1"/>
</dbReference>
<keyword evidence="4 5" id="KW-0732">Signal</keyword>
<dbReference type="GO" id="GO:0030313">
    <property type="term" value="C:cell envelope"/>
    <property type="evidence" value="ECO:0007669"/>
    <property type="project" value="UniProtKB-SubCell"/>
</dbReference>
<evidence type="ECO:0000256" key="1">
    <source>
        <dbReference type="ARBA" id="ARBA00004196"/>
    </source>
</evidence>
<evidence type="ECO:0000256" key="5">
    <source>
        <dbReference type="SAM" id="SignalP"/>
    </source>
</evidence>
<keyword evidence="3" id="KW-0813">Transport</keyword>
<reference evidence="7" key="1">
    <citation type="submission" date="2017-04" db="EMBL/GenBank/DDBJ databases">
        <authorList>
            <person name="Varghese N."/>
            <person name="Submissions S."/>
        </authorList>
    </citation>
    <scope>NUCLEOTIDE SEQUENCE [LARGE SCALE GENOMIC DNA]</scope>
    <source>
        <strain evidence="7">VKM Ac-2121</strain>
    </source>
</reference>
<dbReference type="OrthoDB" id="1650177at2"/>
<dbReference type="PANTHER" id="PTHR43649">
    <property type="entry name" value="ARABINOSE-BINDING PROTEIN-RELATED"/>
    <property type="match status" value="1"/>
</dbReference>
<dbReference type="SUPFAM" id="SSF53850">
    <property type="entry name" value="Periplasmic binding protein-like II"/>
    <property type="match status" value="1"/>
</dbReference>
<comment type="subcellular location">
    <subcellularLocation>
        <location evidence="1">Cell envelope</location>
    </subcellularLocation>
</comment>
<evidence type="ECO:0000313" key="6">
    <source>
        <dbReference type="EMBL" id="SMH28637.1"/>
    </source>
</evidence>
<dbReference type="InterPro" id="IPR006059">
    <property type="entry name" value="SBP"/>
</dbReference>